<keyword evidence="1 3" id="KW-0808">Transferase</keyword>
<dbReference type="PANTHER" id="PTHR46401:SF2">
    <property type="entry name" value="GLYCOSYLTRANSFERASE WBBK-RELATED"/>
    <property type="match status" value="1"/>
</dbReference>
<evidence type="ECO:0000313" key="4">
    <source>
        <dbReference type="Proteomes" id="UP000267223"/>
    </source>
</evidence>
<organism evidence="3 4">
    <name type="scientific">Hanamia caeni</name>
    <dbReference type="NCBI Taxonomy" id="2294116"/>
    <lineage>
        <taxon>Bacteria</taxon>
        <taxon>Pseudomonadati</taxon>
        <taxon>Bacteroidota</taxon>
        <taxon>Chitinophagia</taxon>
        <taxon>Chitinophagales</taxon>
        <taxon>Chitinophagaceae</taxon>
        <taxon>Hanamia</taxon>
    </lineage>
</organism>
<dbReference type="AlphaFoldDB" id="A0A3M9NLX4"/>
<accession>A0A3M9NLX4</accession>
<reference evidence="3 4" key="1">
    <citation type="submission" date="2018-11" db="EMBL/GenBank/DDBJ databases">
        <title>Draft genome sequence of Ferruginibacter sp. BO-59.</title>
        <authorList>
            <person name="Im W.T."/>
        </authorList>
    </citation>
    <scope>NUCLEOTIDE SEQUENCE [LARGE SCALE GENOMIC DNA]</scope>
    <source>
        <strain evidence="3 4">BO-59</strain>
    </source>
</reference>
<dbReference type="InterPro" id="IPR001296">
    <property type="entry name" value="Glyco_trans_1"/>
</dbReference>
<feature type="domain" description="Glycosyl transferase family 1" evidence="2">
    <location>
        <begin position="195"/>
        <end position="346"/>
    </location>
</feature>
<evidence type="ECO:0000313" key="3">
    <source>
        <dbReference type="EMBL" id="RNI38771.1"/>
    </source>
</evidence>
<name>A0A3M9NLX4_9BACT</name>
<dbReference type="Proteomes" id="UP000267223">
    <property type="component" value="Unassembled WGS sequence"/>
</dbReference>
<dbReference type="GO" id="GO:0016757">
    <property type="term" value="F:glycosyltransferase activity"/>
    <property type="evidence" value="ECO:0007669"/>
    <property type="project" value="InterPro"/>
</dbReference>
<keyword evidence="4" id="KW-1185">Reference proteome</keyword>
<comment type="caution">
    <text evidence="3">The sequence shown here is derived from an EMBL/GenBank/DDBJ whole genome shotgun (WGS) entry which is preliminary data.</text>
</comment>
<dbReference type="PANTHER" id="PTHR46401">
    <property type="entry name" value="GLYCOSYLTRANSFERASE WBBK-RELATED"/>
    <property type="match status" value="1"/>
</dbReference>
<dbReference type="SUPFAM" id="SSF53756">
    <property type="entry name" value="UDP-Glycosyltransferase/glycogen phosphorylase"/>
    <property type="match status" value="1"/>
</dbReference>
<proteinExistence type="predicted"/>
<gene>
    <name evidence="3" type="ORF">EFY79_03675</name>
</gene>
<dbReference type="CDD" id="cd03801">
    <property type="entry name" value="GT4_PimA-like"/>
    <property type="match status" value="1"/>
</dbReference>
<sequence>MALPDEIKKSIVMMKVAFISRSSLFTAKGGDTVQMQETARCLKNWNVDVDIRLTGEKINYQEYDLLHFFNLTRPADILFHIKKSKTPFVVTPLLIDYSEFDQQHRKGISGKIFHYLSSAQIEYFKSIARWTKRQEKIRSFSYLVKGYDHSIKYILLKARMVLPNSEMEYENLAQSYSLSPSFSVIPNGIDTDLFSSSVNKEKDPNLILSVARIEGLKNQLNLIKAVNDSRFQLFLIGNAAINQTDYYKKCKKTASPNIHFIHHLPQQELIEYYQKAKVHILPSWFETCGLSTLEAASLGCNVVITNRGYASEYCNGHAFYCDPSSPVSIREAIEKASKENGNKNFREKIFANYTWKNAAQKTFEAYKKILLK</sequence>
<evidence type="ECO:0000259" key="2">
    <source>
        <dbReference type="Pfam" id="PF00534"/>
    </source>
</evidence>
<dbReference type="EMBL" id="RJJR01000002">
    <property type="protein sequence ID" value="RNI38771.1"/>
    <property type="molecule type" value="Genomic_DNA"/>
</dbReference>
<dbReference type="Gene3D" id="3.40.50.2000">
    <property type="entry name" value="Glycogen Phosphorylase B"/>
    <property type="match status" value="2"/>
</dbReference>
<evidence type="ECO:0000256" key="1">
    <source>
        <dbReference type="ARBA" id="ARBA00022679"/>
    </source>
</evidence>
<dbReference type="Pfam" id="PF00534">
    <property type="entry name" value="Glycos_transf_1"/>
    <property type="match status" value="1"/>
</dbReference>
<protein>
    <submittedName>
        <fullName evidence="3">Glycosyltransferase</fullName>
    </submittedName>
</protein>